<keyword evidence="10" id="KW-1185">Reference proteome</keyword>
<dbReference type="GO" id="GO:0015074">
    <property type="term" value="P:DNA integration"/>
    <property type="evidence" value="ECO:0007669"/>
    <property type="project" value="UniProtKB-KW"/>
</dbReference>
<evidence type="ECO:0000256" key="6">
    <source>
        <dbReference type="PROSITE-ProRule" id="PRU01248"/>
    </source>
</evidence>
<evidence type="ECO:0000313" key="10">
    <source>
        <dbReference type="Proteomes" id="UP000774750"/>
    </source>
</evidence>
<comment type="function">
    <text evidence="1">Site-specific tyrosine recombinase, which acts by catalyzing the cutting and rejoining of the recombining DNA molecules.</text>
</comment>
<name>A0A939BET8_9FIRM</name>
<dbReference type="InterPro" id="IPR010998">
    <property type="entry name" value="Integrase_recombinase_N"/>
</dbReference>
<dbReference type="GO" id="GO:0006310">
    <property type="term" value="P:DNA recombination"/>
    <property type="evidence" value="ECO:0007669"/>
    <property type="project" value="UniProtKB-KW"/>
</dbReference>
<dbReference type="InterPro" id="IPR044068">
    <property type="entry name" value="CB"/>
</dbReference>
<dbReference type="Gene3D" id="1.10.150.130">
    <property type="match status" value="1"/>
</dbReference>
<dbReference type="GO" id="GO:0003677">
    <property type="term" value="F:DNA binding"/>
    <property type="evidence" value="ECO:0007669"/>
    <property type="project" value="UniProtKB-UniRule"/>
</dbReference>
<keyword evidence="5" id="KW-0233">DNA recombination</keyword>
<feature type="domain" description="Tyr recombinase" evidence="7">
    <location>
        <begin position="175"/>
        <end position="371"/>
    </location>
</feature>
<dbReference type="InterPro" id="IPR002104">
    <property type="entry name" value="Integrase_catalytic"/>
</dbReference>
<dbReference type="PANTHER" id="PTHR30349:SF64">
    <property type="entry name" value="PROPHAGE INTEGRASE INTD-RELATED"/>
    <property type="match status" value="1"/>
</dbReference>
<evidence type="ECO:0000256" key="2">
    <source>
        <dbReference type="ARBA" id="ARBA00008857"/>
    </source>
</evidence>
<dbReference type="InterPro" id="IPR004107">
    <property type="entry name" value="Integrase_SAM-like_N"/>
</dbReference>
<sequence>MPRRGENIYKRKDNRWEGRYIKGHLPSGKAQFGYVYAKTYQEVKRKLIEQQALYCQQPELVQKQHVSFSVYCDQWILLNRDRVKESTWIKYRNIVNNHIKPHIGQYTVQKLDAVVLESFSHTLLVSGARNKEGGLSAKTVKDILVVVHSILKYVQRNTGKQCPSFQMIYPKQYKKQMRVLSKEEQERLIAYLLQEMDACKFGVLLTLLTGMRIGEVCALRWQDISIDEKTIHVCNTMQRLQKIETRWTSQKTRVLITEPKTESSNRMIPLTDYAVALCKQCYCENQSAFVLTGTEQFMEPRTLQYRLHKYTADCGLSEVHFHVLRHTFATRCVEVGFEVKSLSEILGHSSVQVTLDRYVHSSLDLKRKNMNKLAAIGF</sequence>
<dbReference type="PROSITE" id="PS51898">
    <property type="entry name" value="TYR_RECOMBINASE"/>
    <property type="match status" value="1"/>
</dbReference>
<evidence type="ECO:0000256" key="4">
    <source>
        <dbReference type="ARBA" id="ARBA00023125"/>
    </source>
</evidence>
<proteinExistence type="inferred from homology"/>
<dbReference type="Proteomes" id="UP000774750">
    <property type="component" value="Unassembled WGS sequence"/>
</dbReference>
<feature type="domain" description="Core-binding (CB)" evidence="8">
    <location>
        <begin position="66"/>
        <end position="155"/>
    </location>
</feature>
<evidence type="ECO:0000256" key="1">
    <source>
        <dbReference type="ARBA" id="ARBA00003283"/>
    </source>
</evidence>
<dbReference type="PANTHER" id="PTHR30349">
    <property type="entry name" value="PHAGE INTEGRASE-RELATED"/>
    <property type="match status" value="1"/>
</dbReference>
<evidence type="ECO:0000259" key="7">
    <source>
        <dbReference type="PROSITE" id="PS51898"/>
    </source>
</evidence>
<comment type="similarity">
    <text evidence="2">Belongs to the 'phage' integrase family.</text>
</comment>
<dbReference type="InterPro" id="IPR050090">
    <property type="entry name" value="Tyrosine_recombinase_XerCD"/>
</dbReference>
<dbReference type="RefSeq" id="WP_204446996.1">
    <property type="nucleotide sequence ID" value="NZ_JACJKY010000013.1"/>
</dbReference>
<dbReference type="Pfam" id="PF00589">
    <property type="entry name" value="Phage_integrase"/>
    <property type="match status" value="1"/>
</dbReference>
<reference evidence="9" key="1">
    <citation type="submission" date="2020-08" db="EMBL/GenBank/DDBJ databases">
        <authorList>
            <person name="Cejkova D."/>
            <person name="Kubasova T."/>
            <person name="Jahodarova E."/>
            <person name="Rychlik I."/>
        </authorList>
    </citation>
    <scope>NUCLEOTIDE SEQUENCE</scope>
    <source>
        <strain evidence="9">An559</strain>
    </source>
</reference>
<dbReference type="Gene3D" id="1.10.443.10">
    <property type="entry name" value="Intergrase catalytic core"/>
    <property type="match status" value="1"/>
</dbReference>
<dbReference type="Pfam" id="PF14659">
    <property type="entry name" value="Phage_int_SAM_3"/>
    <property type="match status" value="1"/>
</dbReference>
<organism evidence="9 10">
    <name type="scientific">Merdimmobilis hominis</name>
    <dbReference type="NCBI Taxonomy" id="2897707"/>
    <lineage>
        <taxon>Bacteria</taxon>
        <taxon>Bacillati</taxon>
        <taxon>Bacillota</taxon>
        <taxon>Clostridia</taxon>
        <taxon>Eubacteriales</taxon>
        <taxon>Oscillospiraceae</taxon>
        <taxon>Merdimmobilis</taxon>
    </lineage>
</organism>
<comment type="caution">
    <text evidence="9">The sequence shown here is derived from an EMBL/GenBank/DDBJ whole genome shotgun (WGS) entry which is preliminary data.</text>
</comment>
<gene>
    <name evidence="9" type="ORF">H6A12_08800</name>
</gene>
<reference evidence="9" key="2">
    <citation type="journal article" date="2021" name="Sci. Rep.">
        <title>The distribution of antibiotic resistance genes in chicken gut microbiota commensals.</title>
        <authorList>
            <person name="Juricova H."/>
            <person name="Matiasovicova J."/>
            <person name="Kubasova T."/>
            <person name="Cejkova D."/>
            <person name="Rychlik I."/>
        </authorList>
    </citation>
    <scope>NUCLEOTIDE SEQUENCE</scope>
    <source>
        <strain evidence="9">An559</strain>
    </source>
</reference>
<dbReference type="SUPFAM" id="SSF56349">
    <property type="entry name" value="DNA breaking-rejoining enzymes"/>
    <property type="match status" value="1"/>
</dbReference>
<dbReference type="CDD" id="cd01189">
    <property type="entry name" value="INT_ICEBs1_C_like"/>
    <property type="match status" value="1"/>
</dbReference>
<dbReference type="EMBL" id="JACJKY010000013">
    <property type="protein sequence ID" value="MBM6921251.1"/>
    <property type="molecule type" value="Genomic_DNA"/>
</dbReference>
<dbReference type="AlphaFoldDB" id="A0A939BET8"/>
<accession>A0A939BET8</accession>
<protein>
    <submittedName>
        <fullName evidence="9">Site-specific integrase</fullName>
    </submittedName>
</protein>
<keyword evidence="4 6" id="KW-0238">DNA-binding</keyword>
<evidence type="ECO:0000256" key="3">
    <source>
        <dbReference type="ARBA" id="ARBA00022908"/>
    </source>
</evidence>
<evidence type="ECO:0000313" key="9">
    <source>
        <dbReference type="EMBL" id="MBM6921251.1"/>
    </source>
</evidence>
<keyword evidence="3" id="KW-0229">DNA integration</keyword>
<dbReference type="InterPro" id="IPR013762">
    <property type="entry name" value="Integrase-like_cat_sf"/>
</dbReference>
<evidence type="ECO:0000259" key="8">
    <source>
        <dbReference type="PROSITE" id="PS51900"/>
    </source>
</evidence>
<evidence type="ECO:0000256" key="5">
    <source>
        <dbReference type="ARBA" id="ARBA00023172"/>
    </source>
</evidence>
<dbReference type="InterPro" id="IPR011010">
    <property type="entry name" value="DNA_brk_join_enz"/>
</dbReference>
<dbReference type="PROSITE" id="PS51900">
    <property type="entry name" value="CB"/>
    <property type="match status" value="1"/>
</dbReference>